<dbReference type="Proteomes" id="UP000179621">
    <property type="component" value="Unassembled WGS sequence"/>
</dbReference>
<evidence type="ECO:0000313" key="2">
    <source>
        <dbReference type="Proteomes" id="UP000179621"/>
    </source>
</evidence>
<name>A0ABX3BXQ2_9MYCO</name>
<evidence type="ECO:0000313" key="1">
    <source>
        <dbReference type="EMBL" id="OHU08552.1"/>
    </source>
</evidence>
<reference evidence="1 2" key="1">
    <citation type="submission" date="2016-10" db="EMBL/GenBank/DDBJ databases">
        <title>Evaluation of Human, Animal and Environmental Mycobacterium chelonae Isolates by Core Genome Phylogenomic Analysis, Targeted Gene Comparison, and Anti-microbial Susceptibility Patterns: A Tale of Mistaken Identities.</title>
        <authorList>
            <person name="Fogelson S.B."/>
            <person name="Camus A.C."/>
            <person name="Lorenz W."/>
            <person name="Vasireddy R."/>
            <person name="Vasireddy S."/>
            <person name="Smith T."/>
            <person name="Brown-Elliott B.A."/>
            <person name="Wallace R.J.Jr."/>
            <person name="Hasan N.A."/>
            <person name="Reischl U."/>
            <person name="Sanchez S."/>
        </authorList>
    </citation>
    <scope>NUCLEOTIDE SEQUENCE [LARGE SCALE GENOMIC DNA]</scope>
    <source>
        <strain evidence="1 2">8528</strain>
    </source>
</reference>
<protein>
    <recommendedName>
        <fullName evidence="3">ApeA N-terminal domain-containing protein</fullName>
    </recommendedName>
</protein>
<organism evidence="1 2">
    <name type="scientific">Mycobacteroides saopaulense</name>
    <dbReference type="NCBI Taxonomy" id="1578165"/>
    <lineage>
        <taxon>Bacteria</taxon>
        <taxon>Bacillati</taxon>
        <taxon>Actinomycetota</taxon>
        <taxon>Actinomycetes</taxon>
        <taxon>Mycobacteriales</taxon>
        <taxon>Mycobacteriaceae</taxon>
        <taxon>Mycobacteroides</taxon>
    </lineage>
</organism>
<evidence type="ECO:0008006" key="3">
    <source>
        <dbReference type="Google" id="ProtNLM"/>
    </source>
</evidence>
<proteinExistence type="predicted"/>
<sequence>MDSGVIQLTHLDAIAARPPIEETQYPRRPFDEDDANFRAKIRKDSYQSWSDTDTEVAIEYQISAGVHGGYHFHVTFSPIIRIELKTPIPVKDFFTSWVLPLHGLISAATGQNEDITYWSCSPLTEADDRPPSQRQFEVFMRWVSQETYASQNTIPDKHLSAIRLAEGDSLLHLLRRWQALENEQNPILNTYDIHSLGPEQTPRARFLLLVQALEGLCGHEDRLRERWATFEEKRERILNDCRPKLHNKDFKFLNRWLPSTPYNLDDALTEMLRTLPTNLEPELAKSDLVKMVVAQVDNVNTTVGALRFVRNQLSHGTRTFPPHDLHTVAEILGRAVRGHLFRLLESSPAAQERVLAPPDR</sequence>
<dbReference type="EMBL" id="MLIH01000027">
    <property type="protein sequence ID" value="OHU08552.1"/>
    <property type="molecule type" value="Genomic_DNA"/>
</dbReference>
<comment type="caution">
    <text evidence="1">The sequence shown here is derived from an EMBL/GenBank/DDBJ whole genome shotgun (WGS) entry which is preliminary data.</text>
</comment>
<accession>A0ABX3BXQ2</accession>
<gene>
    <name evidence="1" type="ORF">BKG73_15975</name>
</gene>
<keyword evidence="2" id="KW-1185">Reference proteome</keyword>